<proteinExistence type="predicted"/>
<evidence type="ECO:0000313" key="1">
    <source>
        <dbReference type="EMBL" id="KAK9708364.1"/>
    </source>
</evidence>
<comment type="caution">
    <text evidence="1">The sequence shown here is derived from an EMBL/GenBank/DDBJ whole genome shotgun (WGS) entry which is preliminary data.</text>
</comment>
<sequence>MLGYVHSGATKRETSYETRVATQTITLNQRDDHLMMTSVRPECRVMLRRCLAIVVRKEGCQGDPGDFWMYESGYLLFQDDHLMMTSVRPECRVMLRRCLAIVVRKEGCQGDPGDFWMYESGYLLFQSHICLHGLQFIPIINQPVKQPQKAEIYTNLSRNISIPSGFSL</sequence>
<accession>A0AAW1JW53</accession>
<reference evidence="1 2" key="1">
    <citation type="journal article" date="2024" name="BMC Genomics">
        <title>De novo assembly and annotation of Popillia japonica's genome with initial clues to its potential as an invasive pest.</title>
        <authorList>
            <person name="Cucini C."/>
            <person name="Boschi S."/>
            <person name="Funari R."/>
            <person name="Cardaioli E."/>
            <person name="Iannotti N."/>
            <person name="Marturano G."/>
            <person name="Paoli F."/>
            <person name="Bruttini M."/>
            <person name="Carapelli A."/>
            <person name="Frati F."/>
            <person name="Nardi F."/>
        </authorList>
    </citation>
    <scope>NUCLEOTIDE SEQUENCE [LARGE SCALE GENOMIC DNA]</scope>
    <source>
        <strain evidence="1">DMR45628</strain>
    </source>
</reference>
<dbReference type="Proteomes" id="UP001458880">
    <property type="component" value="Unassembled WGS sequence"/>
</dbReference>
<protein>
    <submittedName>
        <fullName evidence="1">Uncharacterized protein</fullName>
    </submittedName>
</protein>
<evidence type="ECO:0000313" key="2">
    <source>
        <dbReference type="Proteomes" id="UP001458880"/>
    </source>
</evidence>
<dbReference type="AlphaFoldDB" id="A0AAW1JW53"/>
<gene>
    <name evidence="1" type="ORF">QE152_g27230</name>
</gene>
<keyword evidence="2" id="KW-1185">Reference proteome</keyword>
<organism evidence="1 2">
    <name type="scientific">Popillia japonica</name>
    <name type="common">Japanese beetle</name>
    <dbReference type="NCBI Taxonomy" id="7064"/>
    <lineage>
        <taxon>Eukaryota</taxon>
        <taxon>Metazoa</taxon>
        <taxon>Ecdysozoa</taxon>
        <taxon>Arthropoda</taxon>
        <taxon>Hexapoda</taxon>
        <taxon>Insecta</taxon>
        <taxon>Pterygota</taxon>
        <taxon>Neoptera</taxon>
        <taxon>Endopterygota</taxon>
        <taxon>Coleoptera</taxon>
        <taxon>Polyphaga</taxon>
        <taxon>Scarabaeiformia</taxon>
        <taxon>Scarabaeidae</taxon>
        <taxon>Rutelinae</taxon>
        <taxon>Popillia</taxon>
    </lineage>
</organism>
<name>A0AAW1JW53_POPJA</name>
<dbReference type="EMBL" id="JASPKY010000331">
    <property type="protein sequence ID" value="KAK9708364.1"/>
    <property type="molecule type" value="Genomic_DNA"/>
</dbReference>